<feature type="region of interest" description="Disordered" evidence="1">
    <location>
        <begin position="1"/>
        <end position="74"/>
    </location>
</feature>
<name>A0A1S3DHU5_DIACI</name>
<keyword evidence="2" id="KW-1185">Reference proteome</keyword>
<evidence type="ECO:0000313" key="2">
    <source>
        <dbReference type="Proteomes" id="UP000079169"/>
    </source>
</evidence>
<organism evidence="2 3">
    <name type="scientific">Diaphorina citri</name>
    <name type="common">Asian citrus psyllid</name>
    <dbReference type="NCBI Taxonomy" id="121845"/>
    <lineage>
        <taxon>Eukaryota</taxon>
        <taxon>Metazoa</taxon>
        <taxon>Ecdysozoa</taxon>
        <taxon>Arthropoda</taxon>
        <taxon>Hexapoda</taxon>
        <taxon>Insecta</taxon>
        <taxon>Pterygota</taxon>
        <taxon>Neoptera</taxon>
        <taxon>Paraneoptera</taxon>
        <taxon>Hemiptera</taxon>
        <taxon>Sternorrhyncha</taxon>
        <taxon>Psylloidea</taxon>
        <taxon>Psyllidae</taxon>
        <taxon>Diaphorininae</taxon>
        <taxon>Diaphorina</taxon>
    </lineage>
</organism>
<evidence type="ECO:0000313" key="3">
    <source>
        <dbReference type="RefSeq" id="XP_008482267.1"/>
    </source>
</evidence>
<sequence length="153" mass="17620">MDNEGVEKKAKIESGEEGETKKLDDETQKPDGEAEKPVEDVNALQDFEKATNPNYDVTRADDEDEQEEELTRDEKVQRIKELQEIITNFEVKRIYAPNPSNVFDLAFKVLKSMDLNGTEAISRVRELTKLLMALKDLMNTQAEAFEDFEFELE</sequence>
<dbReference type="KEGG" id="dci:103518963"/>
<feature type="compositionally biased region" description="Basic and acidic residues" evidence="1">
    <location>
        <begin position="1"/>
        <end position="39"/>
    </location>
</feature>
<gene>
    <name evidence="3" type="primary">LOC103518963</name>
</gene>
<evidence type="ECO:0000256" key="1">
    <source>
        <dbReference type="SAM" id="MobiDB-lite"/>
    </source>
</evidence>
<dbReference type="Proteomes" id="UP000079169">
    <property type="component" value="Unplaced"/>
</dbReference>
<dbReference type="RefSeq" id="XP_008482267.1">
    <property type="nucleotide sequence ID" value="XM_008484045.3"/>
</dbReference>
<reference evidence="3" key="1">
    <citation type="submission" date="2025-08" db="UniProtKB">
        <authorList>
            <consortium name="RefSeq"/>
        </authorList>
    </citation>
    <scope>IDENTIFICATION</scope>
</reference>
<dbReference type="PaxDb" id="121845-A0A1S3DHU5"/>
<proteinExistence type="predicted"/>
<dbReference type="AlphaFoldDB" id="A0A1S3DHU5"/>
<accession>A0A1S3DHU5</accession>
<feature type="compositionally biased region" description="Acidic residues" evidence="1">
    <location>
        <begin position="61"/>
        <end position="71"/>
    </location>
</feature>
<protein>
    <submittedName>
        <fullName evidence="3">Uncharacterized protein LOC103518963</fullName>
    </submittedName>
</protein>
<dbReference type="GeneID" id="103518963"/>